<dbReference type="STRING" id="630515.SAMN04489812_5335"/>
<feature type="transmembrane region" description="Helical" evidence="7">
    <location>
        <begin position="89"/>
        <end position="113"/>
    </location>
</feature>
<accession>A0A1H1ZN35</accession>
<keyword evidence="5 7" id="KW-1133">Transmembrane helix</keyword>
<evidence type="ECO:0000256" key="6">
    <source>
        <dbReference type="ARBA" id="ARBA00023136"/>
    </source>
</evidence>
<dbReference type="PROSITE" id="PS50928">
    <property type="entry name" value="ABC_TM1"/>
    <property type="match status" value="1"/>
</dbReference>
<evidence type="ECO:0000313" key="9">
    <source>
        <dbReference type="EMBL" id="SDT35128.1"/>
    </source>
</evidence>
<feature type="transmembrane region" description="Helical" evidence="7">
    <location>
        <begin position="260"/>
        <end position="281"/>
    </location>
</feature>
<dbReference type="GO" id="GO:0055085">
    <property type="term" value="P:transmembrane transport"/>
    <property type="evidence" value="ECO:0007669"/>
    <property type="project" value="InterPro"/>
</dbReference>
<dbReference type="PANTHER" id="PTHR43744">
    <property type="entry name" value="ABC TRANSPORTER PERMEASE PROTEIN MG189-RELATED-RELATED"/>
    <property type="match status" value="1"/>
</dbReference>
<evidence type="ECO:0000259" key="8">
    <source>
        <dbReference type="PROSITE" id="PS50928"/>
    </source>
</evidence>
<dbReference type="AlphaFoldDB" id="A0A1H1ZN35"/>
<evidence type="ECO:0000256" key="2">
    <source>
        <dbReference type="ARBA" id="ARBA00022448"/>
    </source>
</evidence>
<dbReference type="InterPro" id="IPR000515">
    <property type="entry name" value="MetI-like"/>
</dbReference>
<keyword evidence="2 7" id="KW-0813">Transport</keyword>
<name>A0A1H1ZN35_9ACTN</name>
<keyword evidence="3" id="KW-1003">Cell membrane</keyword>
<evidence type="ECO:0000313" key="10">
    <source>
        <dbReference type="Proteomes" id="UP000199103"/>
    </source>
</evidence>
<dbReference type="CDD" id="cd06261">
    <property type="entry name" value="TM_PBP2"/>
    <property type="match status" value="1"/>
</dbReference>
<gene>
    <name evidence="9" type="ORF">SAMN04489812_5335</name>
</gene>
<keyword evidence="4 7" id="KW-0812">Transmembrane</keyword>
<keyword evidence="6 7" id="KW-0472">Membrane</keyword>
<evidence type="ECO:0000256" key="5">
    <source>
        <dbReference type="ARBA" id="ARBA00022989"/>
    </source>
</evidence>
<feature type="domain" description="ABC transmembrane type-1" evidence="8">
    <location>
        <begin position="90"/>
        <end position="281"/>
    </location>
</feature>
<sequence length="297" mass="33135">MAAMATAEALVERRPMALSRRVPLLLSRIAWYALCGLLAVSMLLPLVWMVSIALKGNGDINQLPPSFLPREFQLSNFVHGPAQIGFYRLLLNTMIVTVVSTAGAMVSSMVVGYGISRIDFPGRRFWFALISGSIFVPGIVGLIPLQHLYINLGLIDTWIPLILPAFFGSPIFVYLARQYYQSIPRYLDESATIDGAGHWTIFTKIMIPLTKPVWITVAIMSFQMSWNDYLSPLVYLQSAEKFTLPLGMASFLSDTAGSQYNYYMATNLMFMVPPLVLFFLAQRYFMEGLGSLGTIAK</sequence>
<feature type="transmembrane region" description="Helical" evidence="7">
    <location>
        <begin position="125"/>
        <end position="145"/>
    </location>
</feature>
<feature type="transmembrane region" description="Helical" evidence="7">
    <location>
        <begin position="29"/>
        <end position="54"/>
    </location>
</feature>
<dbReference type="RefSeq" id="WP_231920057.1">
    <property type="nucleotide sequence ID" value="NZ_LT629772.1"/>
</dbReference>
<dbReference type="Proteomes" id="UP000199103">
    <property type="component" value="Chromosome I"/>
</dbReference>
<evidence type="ECO:0000256" key="1">
    <source>
        <dbReference type="ARBA" id="ARBA00004651"/>
    </source>
</evidence>
<dbReference type="Pfam" id="PF00528">
    <property type="entry name" value="BPD_transp_1"/>
    <property type="match status" value="1"/>
</dbReference>
<dbReference type="PANTHER" id="PTHR43744:SF6">
    <property type="entry name" value="ABC TRANSPORTER PERMEASE PROTEIN YESQ-RELATED"/>
    <property type="match status" value="1"/>
</dbReference>
<evidence type="ECO:0000256" key="7">
    <source>
        <dbReference type="RuleBase" id="RU363032"/>
    </source>
</evidence>
<dbReference type="InterPro" id="IPR035906">
    <property type="entry name" value="MetI-like_sf"/>
</dbReference>
<comment type="similarity">
    <text evidence="7">Belongs to the binding-protein-dependent transport system permease family.</text>
</comment>
<dbReference type="Gene3D" id="1.10.3720.10">
    <property type="entry name" value="MetI-like"/>
    <property type="match status" value="1"/>
</dbReference>
<proteinExistence type="inferred from homology"/>
<keyword evidence="9" id="KW-0762">Sugar transport</keyword>
<dbReference type="GO" id="GO:0005886">
    <property type="term" value="C:plasma membrane"/>
    <property type="evidence" value="ECO:0007669"/>
    <property type="project" value="UniProtKB-SubCell"/>
</dbReference>
<evidence type="ECO:0000256" key="3">
    <source>
        <dbReference type="ARBA" id="ARBA00022475"/>
    </source>
</evidence>
<dbReference type="SUPFAM" id="SSF161098">
    <property type="entry name" value="MetI-like"/>
    <property type="match status" value="1"/>
</dbReference>
<dbReference type="EMBL" id="LT629772">
    <property type="protein sequence ID" value="SDT35128.1"/>
    <property type="molecule type" value="Genomic_DNA"/>
</dbReference>
<organism evidence="9 10">
    <name type="scientific">Microlunatus soli</name>
    <dbReference type="NCBI Taxonomy" id="630515"/>
    <lineage>
        <taxon>Bacteria</taxon>
        <taxon>Bacillati</taxon>
        <taxon>Actinomycetota</taxon>
        <taxon>Actinomycetes</taxon>
        <taxon>Propionibacteriales</taxon>
        <taxon>Propionibacteriaceae</taxon>
        <taxon>Microlunatus</taxon>
    </lineage>
</organism>
<feature type="transmembrane region" description="Helical" evidence="7">
    <location>
        <begin position="157"/>
        <end position="176"/>
    </location>
</feature>
<comment type="subcellular location">
    <subcellularLocation>
        <location evidence="1 7">Cell membrane</location>
        <topology evidence="1 7">Multi-pass membrane protein</topology>
    </subcellularLocation>
</comment>
<evidence type="ECO:0000256" key="4">
    <source>
        <dbReference type="ARBA" id="ARBA00022692"/>
    </source>
</evidence>
<reference evidence="9 10" key="1">
    <citation type="submission" date="2016-10" db="EMBL/GenBank/DDBJ databases">
        <authorList>
            <person name="de Groot N.N."/>
        </authorList>
    </citation>
    <scope>NUCLEOTIDE SEQUENCE [LARGE SCALE GENOMIC DNA]</scope>
    <source>
        <strain evidence="9 10">DSM 21800</strain>
    </source>
</reference>
<keyword evidence="10" id="KW-1185">Reference proteome</keyword>
<protein>
    <submittedName>
        <fullName evidence="9">Multiple sugar transport system permease protein</fullName>
    </submittedName>
</protein>